<dbReference type="Proteomes" id="UP000078336">
    <property type="component" value="Unassembled WGS sequence"/>
</dbReference>
<dbReference type="AlphaFoldDB" id="A0A178TMJ6"/>
<keyword evidence="2" id="KW-1185">Reference proteome</keyword>
<dbReference type="EMBL" id="LUCQ01000018">
    <property type="protein sequence ID" value="OAO82610.1"/>
    <property type="molecule type" value="Genomic_DNA"/>
</dbReference>
<comment type="caution">
    <text evidence="1">The sequence shown here is derived from an EMBL/GenBank/DDBJ whole genome shotgun (WGS) entry which is preliminary data.</text>
</comment>
<organism evidence="1 2">
    <name type="scientific">Anoxybacillus flavithermus</name>
    <dbReference type="NCBI Taxonomy" id="33934"/>
    <lineage>
        <taxon>Bacteria</taxon>
        <taxon>Bacillati</taxon>
        <taxon>Bacillota</taxon>
        <taxon>Bacilli</taxon>
        <taxon>Bacillales</taxon>
        <taxon>Anoxybacillaceae</taxon>
        <taxon>Anoxybacillus</taxon>
    </lineage>
</organism>
<protein>
    <recommendedName>
        <fullName evidence="3">Phage protein</fullName>
    </recommendedName>
</protein>
<dbReference type="PATRIC" id="fig|33934.7.peg.1708"/>
<dbReference type="RefSeq" id="WP_064213919.1">
    <property type="nucleotide sequence ID" value="NZ_LUCQ01000018.1"/>
</dbReference>
<accession>A0A178TMJ6</accession>
<gene>
    <name evidence="1" type="ORF">TAF16_0230</name>
</gene>
<evidence type="ECO:0000313" key="1">
    <source>
        <dbReference type="EMBL" id="OAO82610.1"/>
    </source>
</evidence>
<proteinExistence type="predicted"/>
<evidence type="ECO:0000313" key="2">
    <source>
        <dbReference type="Proteomes" id="UP000078336"/>
    </source>
</evidence>
<name>A0A178TMJ6_9BACL</name>
<reference evidence="1 2" key="1">
    <citation type="submission" date="2016-03" db="EMBL/GenBank/DDBJ databases">
        <title>Spore heat resistance.</title>
        <authorList>
            <person name="Boekhorst J."/>
            <person name="Berendsen E.M."/>
            <person name="Wells-Bennik M.H."/>
            <person name="Kuipers O.P."/>
        </authorList>
    </citation>
    <scope>NUCLEOTIDE SEQUENCE [LARGE SCALE GENOMIC DNA]</scope>
    <source>
        <strain evidence="1 2">AF16</strain>
    </source>
</reference>
<evidence type="ECO:0008006" key="3">
    <source>
        <dbReference type="Google" id="ProtNLM"/>
    </source>
</evidence>
<sequence>MNKYEIYLKQLQLLKTYTMVSTPKTKKKTKILIADLVEDLGFARCAEEMRKNRQAKENALFAIERWRKQAKLFNREGEDITPAGREDFYNKFADLFTEIVENVYS</sequence>